<gene>
    <name evidence="1" type="ORF">MNBD_GAMMA01-1805</name>
</gene>
<dbReference type="EMBL" id="UOEW01000033">
    <property type="protein sequence ID" value="VAW33467.1"/>
    <property type="molecule type" value="Genomic_DNA"/>
</dbReference>
<name>A0A3B0V684_9ZZZZ</name>
<proteinExistence type="predicted"/>
<dbReference type="AlphaFoldDB" id="A0A3B0V684"/>
<organism evidence="1">
    <name type="scientific">hydrothermal vent metagenome</name>
    <dbReference type="NCBI Taxonomy" id="652676"/>
    <lineage>
        <taxon>unclassified sequences</taxon>
        <taxon>metagenomes</taxon>
        <taxon>ecological metagenomes</taxon>
    </lineage>
</organism>
<evidence type="ECO:0000313" key="1">
    <source>
        <dbReference type="EMBL" id="VAW33467.1"/>
    </source>
</evidence>
<sequence length="38" mass="4261">MRLKTKAILAHLLVILDKFRRDFGQAAAIPSDCFTGKD</sequence>
<reference evidence="1" key="1">
    <citation type="submission" date="2018-06" db="EMBL/GenBank/DDBJ databases">
        <authorList>
            <person name="Zhirakovskaya E."/>
        </authorList>
    </citation>
    <scope>NUCLEOTIDE SEQUENCE</scope>
</reference>
<accession>A0A3B0V684</accession>
<protein>
    <submittedName>
        <fullName evidence="1">Uncharacterized protein</fullName>
    </submittedName>
</protein>